<keyword evidence="5" id="KW-0408">Iron</keyword>
<feature type="domain" description="Fe2OG dioxygenase" evidence="7">
    <location>
        <begin position="99"/>
        <end position="192"/>
    </location>
</feature>
<dbReference type="OMA" id="FELCELQ"/>
<reference evidence="8" key="1">
    <citation type="submission" date="2021-05" db="EMBL/GenBank/DDBJ databases">
        <title>The genome of the haptophyte Pavlova lutheri (Diacronema luteri, Pavlovales) - a model for lipid biosynthesis in eukaryotic algae.</title>
        <authorList>
            <person name="Hulatt C.J."/>
            <person name="Posewitz M.C."/>
        </authorList>
    </citation>
    <scope>NUCLEOTIDE SEQUENCE</scope>
    <source>
        <strain evidence="8">NIVA-4/92</strain>
    </source>
</reference>
<evidence type="ECO:0000256" key="3">
    <source>
        <dbReference type="ARBA" id="ARBA00022964"/>
    </source>
</evidence>
<keyword evidence="3" id="KW-0223">Dioxygenase</keyword>
<dbReference type="GO" id="GO:0031418">
    <property type="term" value="F:L-ascorbic acid binding"/>
    <property type="evidence" value="ECO:0007669"/>
    <property type="project" value="InterPro"/>
</dbReference>
<keyword evidence="2" id="KW-0479">Metal-binding</keyword>
<organism evidence="8 9">
    <name type="scientific">Diacronema lutheri</name>
    <name type="common">Unicellular marine alga</name>
    <name type="synonym">Monochrysis lutheri</name>
    <dbReference type="NCBI Taxonomy" id="2081491"/>
    <lineage>
        <taxon>Eukaryota</taxon>
        <taxon>Haptista</taxon>
        <taxon>Haptophyta</taxon>
        <taxon>Pavlovophyceae</taxon>
        <taxon>Pavlovales</taxon>
        <taxon>Pavlovaceae</taxon>
        <taxon>Diacronema</taxon>
    </lineage>
</organism>
<dbReference type="EMBL" id="JAGTXO010000041">
    <property type="protein sequence ID" value="KAG8459367.1"/>
    <property type="molecule type" value="Genomic_DNA"/>
</dbReference>
<dbReference type="GO" id="GO:0051213">
    <property type="term" value="F:dioxygenase activity"/>
    <property type="evidence" value="ECO:0007669"/>
    <property type="project" value="UniProtKB-KW"/>
</dbReference>
<evidence type="ECO:0000259" key="7">
    <source>
        <dbReference type="PROSITE" id="PS51471"/>
    </source>
</evidence>
<evidence type="ECO:0000256" key="6">
    <source>
        <dbReference type="SAM" id="MobiDB-lite"/>
    </source>
</evidence>
<dbReference type="Proteomes" id="UP000751190">
    <property type="component" value="Unassembled WGS sequence"/>
</dbReference>
<evidence type="ECO:0000313" key="9">
    <source>
        <dbReference type="Proteomes" id="UP000751190"/>
    </source>
</evidence>
<evidence type="ECO:0000256" key="1">
    <source>
        <dbReference type="ARBA" id="ARBA00001961"/>
    </source>
</evidence>
<dbReference type="SMART" id="SM00702">
    <property type="entry name" value="P4Hc"/>
    <property type="match status" value="1"/>
</dbReference>
<feature type="region of interest" description="Disordered" evidence="6">
    <location>
        <begin position="228"/>
        <end position="278"/>
    </location>
</feature>
<comment type="caution">
    <text evidence="8">The sequence shown here is derived from an EMBL/GenBank/DDBJ whole genome shotgun (WGS) entry which is preliminary data.</text>
</comment>
<dbReference type="InterPro" id="IPR006620">
    <property type="entry name" value="Pro_4_hyd_alph"/>
</dbReference>
<dbReference type="OrthoDB" id="69177at2759"/>
<name>A0A8J6C222_DIALT</name>
<evidence type="ECO:0000256" key="2">
    <source>
        <dbReference type="ARBA" id="ARBA00022723"/>
    </source>
</evidence>
<dbReference type="Gene3D" id="2.60.120.620">
    <property type="entry name" value="q2cbj1_9rhob like domain"/>
    <property type="match status" value="1"/>
</dbReference>
<dbReference type="PROSITE" id="PS51471">
    <property type="entry name" value="FE2OG_OXY"/>
    <property type="match status" value="1"/>
</dbReference>
<dbReference type="GO" id="GO:0005506">
    <property type="term" value="F:iron ion binding"/>
    <property type="evidence" value="ECO:0007669"/>
    <property type="project" value="InterPro"/>
</dbReference>
<accession>A0A8J6C222</accession>
<dbReference type="InterPro" id="IPR005123">
    <property type="entry name" value="Oxoglu/Fe-dep_dioxygenase_dom"/>
</dbReference>
<comment type="cofactor">
    <cofactor evidence="1">
        <name>L-ascorbate</name>
        <dbReference type="ChEBI" id="CHEBI:38290"/>
    </cofactor>
</comment>
<keyword evidence="9" id="KW-1185">Reference proteome</keyword>
<evidence type="ECO:0000256" key="4">
    <source>
        <dbReference type="ARBA" id="ARBA00023002"/>
    </source>
</evidence>
<protein>
    <recommendedName>
        <fullName evidence="7">Fe2OG dioxygenase domain-containing protein</fullName>
    </recommendedName>
</protein>
<keyword evidence="4" id="KW-0560">Oxidoreductase</keyword>
<dbReference type="AlphaFoldDB" id="A0A8J6C222"/>
<gene>
    <name evidence="8" type="ORF">KFE25_013003</name>
</gene>
<evidence type="ECO:0000313" key="8">
    <source>
        <dbReference type="EMBL" id="KAG8459367.1"/>
    </source>
</evidence>
<evidence type="ECO:0000256" key="5">
    <source>
        <dbReference type="ARBA" id="ARBA00023004"/>
    </source>
</evidence>
<proteinExistence type="predicted"/>
<dbReference type="GO" id="GO:0016705">
    <property type="term" value="F:oxidoreductase activity, acting on paired donors, with incorporation or reduction of molecular oxygen"/>
    <property type="evidence" value="ECO:0007669"/>
    <property type="project" value="InterPro"/>
</dbReference>
<sequence>MAGGRILAPYETLSVPGAAGNRLGRVHLCRCWSRDTCRWLVRAADASDGWGTDRHASVPTTDLEALAVPELRAWLARETRETLFPTLARLYGFAPAELHYMDLFVVRYTAERGADAQRGLRPHRDRSLLSFNVALSDPRAFDGGGTQIDALGGNAVRPRAQGDLVVHSGKLRHSGAPVTRGTRDLLVGFVGVHSPTVDLPFLRSLYAKLNVQGVERDLAILRRALRGGGGGADPDAGSHGRTGGAVDDDDAAVDGDGGGRGGESASPQRARVGLPPVALAELHMSSAE</sequence>